<accession>A0ABT9VWC4</accession>
<protein>
    <recommendedName>
        <fullName evidence="4">DUF2178 domain-containing protein</fullName>
    </recommendedName>
</protein>
<evidence type="ECO:0008006" key="4">
    <source>
        <dbReference type="Google" id="ProtNLM"/>
    </source>
</evidence>
<proteinExistence type="predicted"/>
<feature type="transmembrane region" description="Helical" evidence="1">
    <location>
        <begin position="74"/>
        <end position="96"/>
    </location>
</feature>
<name>A0ABT9VWC4_9BACI</name>
<sequence>MNIEQISGFLGILVGASFGGLGVWWGLKKAAKNRGIDERFKVIFAKSHSTSWFITLGSIYCLFILYLLGVEFSVPFVLGILIFIQLGGYTLSYYFYHKKY</sequence>
<dbReference type="RefSeq" id="WP_307392196.1">
    <property type="nucleotide sequence ID" value="NZ_BAAADK010000045.1"/>
</dbReference>
<gene>
    <name evidence="2" type="ORF">J2S11_001194</name>
</gene>
<organism evidence="2 3">
    <name type="scientific">Caldalkalibacillus horti</name>
    <dbReference type="NCBI Taxonomy" id="77523"/>
    <lineage>
        <taxon>Bacteria</taxon>
        <taxon>Bacillati</taxon>
        <taxon>Bacillota</taxon>
        <taxon>Bacilli</taxon>
        <taxon>Bacillales</taxon>
        <taxon>Bacillaceae</taxon>
        <taxon>Caldalkalibacillus</taxon>
    </lineage>
</organism>
<dbReference type="EMBL" id="JAUSTY010000004">
    <property type="protein sequence ID" value="MDQ0165294.1"/>
    <property type="molecule type" value="Genomic_DNA"/>
</dbReference>
<evidence type="ECO:0000313" key="3">
    <source>
        <dbReference type="Proteomes" id="UP001235840"/>
    </source>
</evidence>
<dbReference type="Proteomes" id="UP001235840">
    <property type="component" value="Unassembled WGS sequence"/>
</dbReference>
<evidence type="ECO:0000256" key="1">
    <source>
        <dbReference type="SAM" id="Phobius"/>
    </source>
</evidence>
<feature type="transmembrane region" description="Helical" evidence="1">
    <location>
        <begin position="48"/>
        <end position="68"/>
    </location>
</feature>
<evidence type="ECO:0000313" key="2">
    <source>
        <dbReference type="EMBL" id="MDQ0165294.1"/>
    </source>
</evidence>
<keyword evidence="1" id="KW-0812">Transmembrane</keyword>
<comment type="caution">
    <text evidence="2">The sequence shown here is derived from an EMBL/GenBank/DDBJ whole genome shotgun (WGS) entry which is preliminary data.</text>
</comment>
<keyword evidence="3" id="KW-1185">Reference proteome</keyword>
<keyword evidence="1" id="KW-0472">Membrane</keyword>
<feature type="transmembrane region" description="Helical" evidence="1">
    <location>
        <begin position="6"/>
        <end position="27"/>
    </location>
</feature>
<reference evidence="2 3" key="1">
    <citation type="submission" date="2023-07" db="EMBL/GenBank/DDBJ databases">
        <title>Genomic Encyclopedia of Type Strains, Phase IV (KMG-IV): sequencing the most valuable type-strain genomes for metagenomic binning, comparative biology and taxonomic classification.</title>
        <authorList>
            <person name="Goeker M."/>
        </authorList>
    </citation>
    <scope>NUCLEOTIDE SEQUENCE [LARGE SCALE GENOMIC DNA]</scope>
    <source>
        <strain evidence="2 3">DSM 12751</strain>
    </source>
</reference>
<keyword evidence="1" id="KW-1133">Transmembrane helix</keyword>